<feature type="transmembrane region" description="Helical" evidence="1">
    <location>
        <begin position="6"/>
        <end position="24"/>
    </location>
</feature>
<keyword evidence="1" id="KW-1133">Transmembrane helix</keyword>
<keyword evidence="1" id="KW-0472">Membrane</keyword>
<evidence type="ECO:0000313" key="3">
    <source>
        <dbReference type="Proteomes" id="UP000182762"/>
    </source>
</evidence>
<dbReference type="GeneID" id="93704531"/>
<organism evidence="2 3">
    <name type="scientific">Priestia endophytica DSM 13796</name>
    <dbReference type="NCBI Taxonomy" id="1121089"/>
    <lineage>
        <taxon>Bacteria</taxon>
        <taxon>Bacillati</taxon>
        <taxon>Bacillota</taxon>
        <taxon>Bacilli</taxon>
        <taxon>Bacillales</taxon>
        <taxon>Bacillaceae</taxon>
        <taxon>Priestia</taxon>
    </lineage>
</organism>
<proteinExistence type="predicted"/>
<comment type="caution">
    <text evidence="2">The sequence shown here is derived from an EMBL/GenBank/DDBJ whole genome shotgun (WGS) entry which is preliminary data.</text>
</comment>
<dbReference type="EMBL" id="FOXX01000003">
    <property type="protein sequence ID" value="SFQ50738.1"/>
    <property type="molecule type" value="Genomic_DNA"/>
</dbReference>
<name>A0A1I5Z2P3_9BACI</name>
<evidence type="ECO:0000313" key="2">
    <source>
        <dbReference type="EMBL" id="SFQ50738.1"/>
    </source>
</evidence>
<evidence type="ECO:0000256" key="1">
    <source>
        <dbReference type="SAM" id="Phobius"/>
    </source>
</evidence>
<keyword evidence="3" id="KW-1185">Reference proteome</keyword>
<dbReference type="Proteomes" id="UP000182762">
    <property type="component" value="Unassembled WGS sequence"/>
</dbReference>
<accession>A0A1I5Z2P3</accession>
<dbReference type="RefSeq" id="WP_019395305.1">
    <property type="nucleotide sequence ID" value="NZ_FOXX01000003.1"/>
</dbReference>
<sequence length="55" mass="6098">MIHLLWAAIAIIVATVAFQLFFIFPKSSSSIQKWVMRLIGVGMISGLLVVCHLII</sequence>
<keyword evidence="1" id="KW-0812">Transmembrane</keyword>
<reference evidence="2 3" key="1">
    <citation type="submission" date="2016-10" db="EMBL/GenBank/DDBJ databases">
        <authorList>
            <person name="Varghese N."/>
            <person name="Submissions S."/>
        </authorList>
    </citation>
    <scope>NUCLEOTIDE SEQUENCE [LARGE SCALE GENOMIC DNA]</scope>
    <source>
        <strain evidence="2 3">DSM 13796</strain>
    </source>
</reference>
<protein>
    <submittedName>
        <fullName evidence="2">Uncharacterized protein</fullName>
    </submittedName>
</protein>
<feature type="transmembrane region" description="Helical" evidence="1">
    <location>
        <begin position="36"/>
        <end position="54"/>
    </location>
</feature>
<gene>
    <name evidence="2" type="ORF">SAMN02745910_01773</name>
</gene>